<reference evidence="5 6" key="1">
    <citation type="submission" date="2024-02" db="EMBL/GenBank/DDBJ databases">
        <title>High-quality chromosome-scale genome assembly of Pensacola bahiagrass (Paspalum notatum Flugge var. saurae).</title>
        <authorList>
            <person name="Vega J.M."/>
            <person name="Podio M."/>
            <person name="Orjuela J."/>
            <person name="Siena L.A."/>
            <person name="Pessino S.C."/>
            <person name="Combes M.C."/>
            <person name="Mariac C."/>
            <person name="Albertini E."/>
            <person name="Pupilli F."/>
            <person name="Ortiz J.P.A."/>
            <person name="Leblanc O."/>
        </authorList>
    </citation>
    <scope>NUCLEOTIDE SEQUENCE [LARGE SCALE GENOMIC DNA]</scope>
    <source>
        <strain evidence="5">R1</strain>
        <tissue evidence="5">Leaf</tissue>
    </source>
</reference>
<dbReference type="GO" id="GO:0009451">
    <property type="term" value="P:RNA modification"/>
    <property type="evidence" value="ECO:0007669"/>
    <property type="project" value="InterPro"/>
</dbReference>
<dbReference type="GO" id="GO:0003723">
    <property type="term" value="F:RNA binding"/>
    <property type="evidence" value="ECO:0007669"/>
    <property type="project" value="InterPro"/>
</dbReference>
<evidence type="ECO:0008006" key="7">
    <source>
        <dbReference type="Google" id="ProtNLM"/>
    </source>
</evidence>
<keyword evidence="6" id="KW-1185">Reference proteome</keyword>
<dbReference type="Pfam" id="PF13041">
    <property type="entry name" value="PPR_2"/>
    <property type="match status" value="3"/>
</dbReference>
<dbReference type="PANTHER" id="PTHR47926:SF397">
    <property type="entry name" value="(WILD MALAYSIAN BANANA) HYPOTHETICAL PROTEIN"/>
    <property type="match status" value="1"/>
</dbReference>
<dbReference type="Proteomes" id="UP001341281">
    <property type="component" value="Chromosome 07"/>
</dbReference>
<dbReference type="FunFam" id="1.25.40.10:FF:000285">
    <property type="entry name" value="Pentatricopeptide repeat-containing protein, chloroplastic"/>
    <property type="match status" value="1"/>
</dbReference>
<dbReference type="Gene3D" id="1.25.40.10">
    <property type="entry name" value="Tetratricopeptide repeat domain"/>
    <property type="match status" value="6"/>
</dbReference>
<dbReference type="Pfam" id="PF20431">
    <property type="entry name" value="E_motif"/>
    <property type="match status" value="1"/>
</dbReference>
<evidence type="ECO:0000313" key="5">
    <source>
        <dbReference type="EMBL" id="WVZ85998.1"/>
    </source>
</evidence>
<feature type="repeat" description="PPR" evidence="4">
    <location>
        <begin position="285"/>
        <end position="319"/>
    </location>
</feature>
<dbReference type="NCBIfam" id="TIGR00756">
    <property type="entry name" value="PPR"/>
    <property type="match status" value="5"/>
</dbReference>
<dbReference type="PROSITE" id="PS51375">
    <property type="entry name" value="PPR"/>
    <property type="match status" value="7"/>
</dbReference>
<feature type="repeat" description="PPR" evidence="4">
    <location>
        <begin position="627"/>
        <end position="661"/>
    </location>
</feature>
<dbReference type="FunFam" id="1.25.40.10:FF:001227">
    <property type="entry name" value="Pentatricopeptide repeat-containing protein At1g26900, mitochondrial"/>
    <property type="match status" value="1"/>
</dbReference>
<feature type="repeat" description="PPR" evidence="4">
    <location>
        <begin position="592"/>
        <end position="626"/>
    </location>
</feature>
<dbReference type="InterPro" id="IPR002885">
    <property type="entry name" value="PPR_rpt"/>
</dbReference>
<dbReference type="EMBL" id="CP144751">
    <property type="protein sequence ID" value="WVZ85998.1"/>
    <property type="molecule type" value="Genomic_DNA"/>
</dbReference>
<proteinExistence type="inferred from homology"/>
<protein>
    <recommendedName>
        <fullName evidence="7">Chlororespiratory reduction 21</fullName>
    </recommendedName>
</protein>
<dbReference type="InterPro" id="IPR011990">
    <property type="entry name" value="TPR-like_helical_dom_sf"/>
</dbReference>
<dbReference type="Pfam" id="PF01535">
    <property type="entry name" value="PPR"/>
    <property type="match status" value="4"/>
</dbReference>
<evidence type="ECO:0000256" key="3">
    <source>
        <dbReference type="ARBA" id="ARBA00061659"/>
    </source>
</evidence>
<feature type="repeat" description="PPR" evidence="4">
    <location>
        <begin position="491"/>
        <end position="525"/>
    </location>
</feature>
<sequence length="792" mass="86175">MPPPQTATLLAILSRFLSSPSVQLPLSELRRLHALAVTSGLSPRPDLAAKLVAAYSSAGHPGLATLAFSASPRPDAFLWNSLIRAHHCASDFTAALAAHRRMLASGARPSRFTAPLAASAAAELGVTGVGASVHAYCVRYGLLVGDGGSVAVASSLVYMYARCVVVGDAVKVFEEMSERDVVAWTAVVSGCVRNGECGEGLRYLVEMVRQTSDSGARPNSRTMESGLEACGVLGELNYGRCLHGYVVKVGVSDFPLVVSALFSMYSKCHNIEDACSLFWELSHKDVVSWTSLIGIYCRKGLIGEAMELLQEMMESGLQPDDVLLSCLLAGLGNTGNIHGGKAFHAVITKINFGDSVLIGNALISMYGKFELVDVAGRVFRSLRQQDVESWSLMIVGYCKAGYDVKCLELYREMQFRYKHGFLCDANSLVSAISSCSRLAELRLGRSAHCYSIKHLLDDNLSVANVLICMYGRCEKFDHACRIFGLAKLKGDVVTWNSLISSYAHMGHSDAAVSLYDQMLTEGLKPNLPTLITVVSACANLAALERGVQMHSYVKEMGWDSDVSISTALVDMYAKCGQHGIARRIFDSMLRQDVVAWNVMISGYGMHGEAKQALELFGEMERGGAKPNGVTFLAVLSACCHSGLVEEGRKLFARMEKYSLEPNLKHYSCMVDLLGKSGYLQEAEDMILAMPVEPDGGVWGALLSACKVHGNFEMGLRIAKKAFASDPDNDGYYVSMSNSYGSVGKWDEIEKLRETMKSHGVDKGLLVAKEWRMPDKEHRNFLHGRGMLRTTEL</sequence>
<dbReference type="InterPro" id="IPR046960">
    <property type="entry name" value="PPR_At4g14850-like_plant"/>
</dbReference>
<dbReference type="PANTHER" id="PTHR47926">
    <property type="entry name" value="PENTATRICOPEPTIDE REPEAT-CONTAINING PROTEIN"/>
    <property type="match status" value="1"/>
</dbReference>
<comment type="similarity">
    <text evidence="3">Belongs to the PPR family. PCMP-E subfamily.</text>
</comment>
<name>A0AAQ3U5Y2_PASNO</name>
<feature type="repeat" description="PPR" evidence="4">
    <location>
        <begin position="386"/>
        <end position="416"/>
    </location>
</feature>
<feature type="repeat" description="PPR" evidence="4">
    <location>
        <begin position="180"/>
        <end position="214"/>
    </location>
</feature>
<keyword evidence="1" id="KW-0677">Repeat</keyword>
<evidence type="ECO:0000256" key="2">
    <source>
        <dbReference type="ARBA" id="ARBA00022946"/>
    </source>
</evidence>
<dbReference type="FunFam" id="1.25.40.10:FF:000090">
    <property type="entry name" value="Pentatricopeptide repeat-containing protein, chloroplastic"/>
    <property type="match status" value="1"/>
</dbReference>
<feature type="repeat" description="PPR" evidence="4">
    <location>
        <begin position="75"/>
        <end position="109"/>
    </location>
</feature>
<dbReference type="InterPro" id="IPR046848">
    <property type="entry name" value="E_motif"/>
</dbReference>
<evidence type="ECO:0000313" key="6">
    <source>
        <dbReference type="Proteomes" id="UP001341281"/>
    </source>
</evidence>
<accession>A0AAQ3U5Y2</accession>
<keyword evidence="2" id="KW-0809">Transit peptide</keyword>
<dbReference type="FunFam" id="1.25.40.10:FF:000883">
    <property type="entry name" value="Pentatricopeptide repeat-containing protein"/>
    <property type="match status" value="1"/>
</dbReference>
<evidence type="ECO:0000256" key="1">
    <source>
        <dbReference type="ARBA" id="ARBA00022737"/>
    </source>
</evidence>
<evidence type="ECO:0000256" key="4">
    <source>
        <dbReference type="PROSITE-ProRule" id="PRU00708"/>
    </source>
</evidence>
<dbReference type="FunFam" id="1.25.40.10:FF:001216">
    <property type="entry name" value="Pentatricopeptide repeat-containing protein mitochondrial"/>
    <property type="match status" value="1"/>
</dbReference>
<dbReference type="AlphaFoldDB" id="A0AAQ3U5Y2"/>
<organism evidence="5 6">
    <name type="scientific">Paspalum notatum var. saurae</name>
    <dbReference type="NCBI Taxonomy" id="547442"/>
    <lineage>
        <taxon>Eukaryota</taxon>
        <taxon>Viridiplantae</taxon>
        <taxon>Streptophyta</taxon>
        <taxon>Embryophyta</taxon>
        <taxon>Tracheophyta</taxon>
        <taxon>Spermatophyta</taxon>
        <taxon>Magnoliopsida</taxon>
        <taxon>Liliopsida</taxon>
        <taxon>Poales</taxon>
        <taxon>Poaceae</taxon>
        <taxon>PACMAD clade</taxon>
        <taxon>Panicoideae</taxon>
        <taxon>Andropogonodae</taxon>
        <taxon>Paspaleae</taxon>
        <taxon>Paspalinae</taxon>
        <taxon>Paspalum</taxon>
    </lineage>
</organism>
<gene>
    <name evidence="5" type="ORF">U9M48_032849</name>
</gene>